<comment type="caution">
    <text evidence="9">The sequence shown here is derived from an EMBL/GenBank/DDBJ whole genome shotgun (WGS) entry which is preliminary data.</text>
</comment>
<evidence type="ECO:0000313" key="11">
    <source>
        <dbReference type="Proteomes" id="UP000078084"/>
    </source>
</evidence>
<dbReference type="Proteomes" id="UP000078084">
    <property type="component" value="Unassembled WGS sequence"/>
</dbReference>
<evidence type="ECO:0000256" key="6">
    <source>
        <dbReference type="PIRSR" id="PIRSR028757-1"/>
    </source>
</evidence>
<evidence type="ECO:0000313" key="12">
    <source>
        <dbReference type="Proteomes" id="UP000292039"/>
    </source>
</evidence>
<keyword evidence="5" id="KW-0720">Serine protease</keyword>
<dbReference type="PANTHER" id="PTHR30237">
    <property type="entry name" value="MURAMOYLTETRAPEPTIDE CARBOXYPEPTIDASE"/>
    <property type="match status" value="1"/>
</dbReference>
<reference evidence="10 12" key="2">
    <citation type="submission" date="2019-02" db="EMBL/GenBank/DDBJ databases">
        <title>Genomic Encyclopedia of Type Strains, Phase IV (KMG-IV): sequencing the most valuable type-strain genomes for metagenomic binning, comparative biology and taxonomic classification.</title>
        <authorList>
            <person name="Goeker M."/>
        </authorList>
    </citation>
    <scope>NUCLEOTIDE SEQUENCE [LARGE SCALE GENOMIC DNA]</scope>
    <source>
        <strain evidence="10 12">DSM 16618</strain>
    </source>
</reference>
<feature type="domain" description="LD-carboxypeptidase C-terminal" evidence="8">
    <location>
        <begin position="195"/>
        <end position="311"/>
    </location>
</feature>
<dbReference type="InterPro" id="IPR040921">
    <property type="entry name" value="Peptidase_S66C"/>
</dbReference>
<dbReference type="RefSeq" id="WP_068369569.1">
    <property type="nucleotide sequence ID" value="NZ_CBCSEB010000001.1"/>
</dbReference>
<evidence type="ECO:0000256" key="5">
    <source>
        <dbReference type="ARBA" id="ARBA00022825"/>
    </source>
</evidence>
<accession>A0A171KT74</accession>
<keyword evidence="11" id="KW-1185">Reference proteome</keyword>
<evidence type="ECO:0000313" key="10">
    <source>
        <dbReference type="EMBL" id="RZS67541.1"/>
    </source>
</evidence>
<dbReference type="InterPro" id="IPR027478">
    <property type="entry name" value="LdcA_N"/>
</dbReference>
<evidence type="ECO:0000256" key="2">
    <source>
        <dbReference type="ARBA" id="ARBA00022645"/>
    </source>
</evidence>
<feature type="active site" description="Charge relay system" evidence="6">
    <location>
        <position position="226"/>
    </location>
</feature>
<dbReference type="InterPro" id="IPR027461">
    <property type="entry name" value="Carboxypeptidase_A_C_sf"/>
</dbReference>
<dbReference type="AlphaFoldDB" id="A0A171KT74"/>
<name>A0A171KT74_9BURK</name>
<sequence>MSSSNAHEPGGAVTRGGQARAIYVMSPAGAIRDQAELLRGADYLRSLGFEVTLDPAAAGRYQRFSGTDDERLAAFERAMAQPAGIVMATRGGYGLSRLLHRLDWAAWARSGKRFVGYSDCTAFSLGLLASTGAGSDAGPMVCGDFGALTPDSSMVASFLAAMDESLLLADFSPVWPASAGLADGMAGRAASGQAEGTLWGGNLALLVSLIGTPYLPQVQDGILFLEDVGESPFRVERMLSQLLHAGILGRQRAVLLGRFTDSGAPERQQGHDLEQVFDWLAGQVQVPLIGGLPHGHVPGILTLPIGARVCLQWQAGRARLSRR</sequence>
<dbReference type="Pfam" id="PF17676">
    <property type="entry name" value="Peptidase_S66C"/>
    <property type="match status" value="1"/>
</dbReference>
<dbReference type="InterPro" id="IPR003507">
    <property type="entry name" value="S66_fam"/>
</dbReference>
<dbReference type="Gene3D" id="3.40.50.10740">
    <property type="entry name" value="Class I glutamine amidotransferase-like"/>
    <property type="match status" value="1"/>
</dbReference>
<dbReference type="PIRSF" id="PIRSF028757">
    <property type="entry name" value="LD-carboxypeptidase"/>
    <property type="match status" value="1"/>
</dbReference>
<protein>
    <submittedName>
        <fullName evidence="10">Muramoyltetrapeptide carboxypeptidase</fullName>
    </submittedName>
</protein>
<keyword evidence="4" id="KW-0378">Hydrolase</keyword>
<reference evidence="9 11" key="1">
    <citation type="submission" date="2015-04" db="EMBL/GenBank/DDBJ databases">
        <title>Genome sequence of Kerstersia gyiorum CG1.</title>
        <authorList>
            <person name="Greninger A.L."/>
            <person name="Kozyreva V."/>
            <person name="Chaturvedi V."/>
        </authorList>
    </citation>
    <scope>NUCLEOTIDE SEQUENCE [LARGE SCALE GENOMIC DNA]</scope>
    <source>
        <strain evidence="9 11">CG1</strain>
    </source>
</reference>
<organism evidence="9 11">
    <name type="scientific">Kerstersia gyiorum</name>
    <dbReference type="NCBI Taxonomy" id="206506"/>
    <lineage>
        <taxon>Bacteria</taxon>
        <taxon>Pseudomonadati</taxon>
        <taxon>Pseudomonadota</taxon>
        <taxon>Betaproteobacteria</taxon>
        <taxon>Burkholderiales</taxon>
        <taxon>Alcaligenaceae</taxon>
        <taxon>Kerstersia</taxon>
    </lineage>
</organism>
<keyword evidence="3" id="KW-0645">Protease</keyword>
<dbReference type="EMBL" id="LBNE01000003">
    <property type="protein sequence ID" value="KKO72091.1"/>
    <property type="molecule type" value="Genomic_DNA"/>
</dbReference>
<feature type="domain" description="LD-carboxypeptidase N-terminal" evidence="7">
    <location>
        <begin position="22"/>
        <end position="133"/>
    </location>
</feature>
<evidence type="ECO:0000256" key="4">
    <source>
        <dbReference type="ARBA" id="ARBA00022801"/>
    </source>
</evidence>
<comment type="similarity">
    <text evidence="1">Belongs to the peptidase S66 family.</text>
</comment>
<evidence type="ECO:0000256" key="1">
    <source>
        <dbReference type="ARBA" id="ARBA00010233"/>
    </source>
</evidence>
<evidence type="ECO:0000259" key="7">
    <source>
        <dbReference type="Pfam" id="PF02016"/>
    </source>
</evidence>
<dbReference type="Pfam" id="PF02016">
    <property type="entry name" value="Peptidase_S66"/>
    <property type="match status" value="1"/>
</dbReference>
<dbReference type="SUPFAM" id="SSF141986">
    <property type="entry name" value="LD-carboxypeptidase A C-terminal domain-like"/>
    <property type="match status" value="1"/>
</dbReference>
<dbReference type="Gene3D" id="3.50.30.60">
    <property type="entry name" value="LD-carboxypeptidase A C-terminal domain-like"/>
    <property type="match status" value="1"/>
</dbReference>
<dbReference type="EMBL" id="SGWZ01000004">
    <property type="protein sequence ID" value="RZS67541.1"/>
    <property type="molecule type" value="Genomic_DNA"/>
</dbReference>
<dbReference type="InterPro" id="IPR029062">
    <property type="entry name" value="Class_I_gatase-like"/>
</dbReference>
<dbReference type="CDD" id="cd07025">
    <property type="entry name" value="Peptidase_S66"/>
    <property type="match status" value="1"/>
</dbReference>
<dbReference type="PATRIC" id="fig|206506.3.peg.1488"/>
<proteinExistence type="inferred from homology"/>
<dbReference type="GO" id="GO:0008236">
    <property type="term" value="F:serine-type peptidase activity"/>
    <property type="evidence" value="ECO:0007669"/>
    <property type="project" value="UniProtKB-KW"/>
</dbReference>
<keyword evidence="2 10" id="KW-0121">Carboxypeptidase</keyword>
<feature type="active site" description="Charge relay system" evidence="6">
    <location>
        <position position="296"/>
    </location>
</feature>
<dbReference type="GO" id="GO:0006508">
    <property type="term" value="P:proteolysis"/>
    <property type="evidence" value="ECO:0007669"/>
    <property type="project" value="UniProtKB-KW"/>
</dbReference>
<dbReference type="InterPro" id="IPR040449">
    <property type="entry name" value="Peptidase_S66_N"/>
</dbReference>
<dbReference type="Proteomes" id="UP000292039">
    <property type="component" value="Unassembled WGS sequence"/>
</dbReference>
<evidence type="ECO:0000259" key="8">
    <source>
        <dbReference type="Pfam" id="PF17676"/>
    </source>
</evidence>
<gene>
    <name evidence="9" type="ORF">AAV32_06960</name>
    <name evidence="10" type="ORF">EV679_2767</name>
</gene>
<feature type="active site" description="Nucleophile" evidence="6">
    <location>
        <position position="118"/>
    </location>
</feature>
<dbReference type="SUPFAM" id="SSF52317">
    <property type="entry name" value="Class I glutamine amidotransferase-like"/>
    <property type="match status" value="1"/>
</dbReference>
<evidence type="ECO:0000256" key="3">
    <source>
        <dbReference type="ARBA" id="ARBA00022670"/>
    </source>
</evidence>
<evidence type="ECO:0000313" key="9">
    <source>
        <dbReference type="EMBL" id="KKO72091.1"/>
    </source>
</evidence>
<dbReference type="STRING" id="206506.AAV32_06960"/>
<dbReference type="PANTHER" id="PTHR30237:SF2">
    <property type="entry name" value="MUREIN TETRAPEPTIDE CARBOXYPEPTIDASE"/>
    <property type="match status" value="1"/>
</dbReference>
<dbReference type="GO" id="GO:0004180">
    <property type="term" value="F:carboxypeptidase activity"/>
    <property type="evidence" value="ECO:0007669"/>
    <property type="project" value="UniProtKB-KW"/>
</dbReference>